<dbReference type="EMBL" id="CM042883">
    <property type="protein sequence ID" value="KAI4376985.1"/>
    <property type="molecule type" value="Genomic_DNA"/>
</dbReference>
<keyword evidence="2" id="KW-1185">Reference proteome</keyword>
<gene>
    <name evidence="1" type="ORF">MLD38_014684</name>
</gene>
<sequence>MPLAVVRMYLGWAYLGNRLLSATVEHEETGWSDGQVWVKTAEILERDRLLGSFTVKPVLSELKYTLISLGAGLCLCVVLLLNVDGITEKGSPYKVIDKHVERDVPGVHDDESARSFEPDAFRGEPSSL</sequence>
<comment type="caution">
    <text evidence="1">The sequence shown here is derived from an EMBL/GenBank/DDBJ whole genome shotgun (WGS) entry which is preliminary data.</text>
</comment>
<dbReference type="Proteomes" id="UP001057402">
    <property type="component" value="Chromosome 4"/>
</dbReference>
<proteinExistence type="predicted"/>
<protein>
    <submittedName>
        <fullName evidence="1">Uncharacterized protein</fullName>
    </submittedName>
</protein>
<accession>A0ACB9RE59</accession>
<organism evidence="1 2">
    <name type="scientific">Melastoma candidum</name>
    <dbReference type="NCBI Taxonomy" id="119954"/>
    <lineage>
        <taxon>Eukaryota</taxon>
        <taxon>Viridiplantae</taxon>
        <taxon>Streptophyta</taxon>
        <taxon>Embryophyta</taxon>
        <taxon>Tracheophyta</taxon>
        <taxon>Spermatophyta</taxon>
        <taxon>Magnoliopsida</taxon>
        <taxon>eudicotyledons</taxon>
        <taxon>Gunneridae</taxon>
        <taxon>Pentapetalae</taxon>
        <taxon>rosids</taxon>
        <taxon>malvids</taxon>
        <taxon>Myrtales</taxon>
        <taxon>Melastomataceae</taxon>
        <taxon>Melastomatoideae</taxon>
        <taxon>Melastomateae</taxon>
        <taxon>Melastoma</taxon>
    </lineage>
</organism>
<evidence type="ECO:0000313" key="2">
    <source>
        <dbReference type="Proteomes" id="UP001057402"/>
    </source>
</evidence>
<name>A0ACB9RE59_9MYRT</name>
<reference evidence="2" key="1">
    <citation type="journal article" date="2023" name="Front. Plant Sci.">
        <title>Chromosomal-level genome assembly of Melastoma candidum provides insights into trichome evolution.</title>
        <authorList>
            <person name="Zhong Y."/>
            <person name="Wu W."/>
            <person name="Sun C."/>
            <person name="Zou P."/>
            <person name="Liu Y."/>
            <person name="Dai S."/>
            <person name="Zhou R."/>
        </authorList>
    </citation>
    <scope>NUCLEOTIDE SEQUENCE [LARGE SCALE GENOMIC DNA]</scope>
</reference>
<evidence type="ECO:0000313" key="1">
    <source>
        <dbReference type="EMBL" id="KAI4376985.1"/>
    </source>
</evidence>